<dbReference type="PANTHER" id="PTHR38052">
    <property type="entry name" value="EXPRESSED PROTEIN"/>
    <property type="match status" value="1"/>
</dbReference>
<gene>
    <name evidence="2" type="ORF">MPDQ_005633</name>
</gene>
<evidence type="ECO:0000313" key="2">
    <source>
        <dbReference type="EMBL" id="TQB73710.1"/>
    </source>
</evidence>
<organism evidence="2 3">
    <name type="scientific">Monascus purpureus</name>
    <name type="common">Red mold</name>
    <name type="synonym">Monascus anka</name>
    <dbReference type="NCBI Taxonomy" id="5098"/>
    <lineage>
        <taxon>Eukaryota</taxon>
        <taxon>Fungi</taxon>
        <taxon>Dikarya</taxon>
        <taxon>Ascomycota</taxon>
        <taxon>Pezizomycotina</taxon>
        <taxon>Eurotiomycetes</taxon>
        <taxon>Eurotiomycetidae</taxon>
        <taxon>Eurotiales</taxon>
        <taxon>Aspergillaceae</taxon>
        <taxon>Monascus</taxon>
    </lineage>
</organism>
<reference evidence="2 3" key="1">
    <citation type="submission" date="2019-06" db="EMBL/GenBank/DDBJ databases">
        <title>Wine fermentation using esterase from Monascus purpureus.</title>
        <authorList>
            <person name="Geng C."/>
            <person name="Zhang Y."/>
        </authorList>
    </citation>
    <scope>NUCLEOTIDE SEQUENCE [LARGE SCALE GENOMIC DNA]</scope>
    <source>
        <strain evidence="2">HQ1</strain>
    </source>
</reference>
<dbReference type="SUPFAM" id="SSF54909">
    <property type="entry name" value="Dimeric alpha+beta barrel"/>
    <property type="match status" value="1"/>
</dbReference>
<proteinExistence type="predicted"/>
<dbReference type="InterPro" id="IPR011008">
    <property type="entry name" value="Dimeric_a/b-barrel"/>
</dbReference>
<protein>
    <recommendedName>
        <fullName evidence="1">ABM domain-containing protein</fullName>
    </recommendedName>
</protein>
<dbReference type="PANTHER" id="PTHR38052:SF1">
    <property type="entry name" value="ABM DOMAIN-CONTAINING PROTEIN"/>
    <property type="match status" value="1"/>
</dbReference>
<dbReference type="AlphaFoldDB" id="A0A507QW84"/>
<dbReference type="InterPro" id="IPR007138">
    <property type="entry name" value="ABM_dom"/>
</dbReference>
<dbReference type="STRING" id="5098.A0A507QW84"/>
<comment type="caution">
    <text evidence="2">The sequence shown here is derived from an EMBL/GenBank/DDBJ whole genome shotgun (WGS) entry which is preliminary data.</text>
</comment>
<dbReference type="Gene3D" id="3.30.70.100">
    <property type="match status" value="1"/>
</dbReference>
<dbReference type="EMBL" id="VIFY01000040">
    <property type="protein sequence ID" value="TQB73710.1"/>
    <property type="molecule type" value="Genomic_DNA"/>
</dbReference>
<sequence length="167" mass="18742">MVYTIVVHLRAKPDQESISKLHAKLLEASAVYSKDKETLSWFVMQSVHDPQDFTIVERYLNEGSQKYHLSNPYWKTFDPYVIPLLEKDMDLRRFEELVPASVEASKLSTAASLKPYFNNKAFGSYPGAAAFDPLNQSYPNPAIVSINGTYTSTQTGIVYKSPGNTAP</sequence>
<dbReference type="Proteomes" id="UP000319663">
    <property type="component" value="Unassembled WGS sequence"/>
</dbReference>
<feature type="domain" description="ABM" evidence="1">
    <location>
        <begin position="4"/>
        <end position="77"/>
    </location>
</feature>
<evidence type="ECO:0000259" key="1">
    <source>
        <dbReference type="Pfam" id="PF03992"/>
    </source>
</evidence>
<evidence type="ECO:0000313" key="3">
    <source>
        <dbReference type="Proteomes" id="UP000319663"/>
    </source>
</evidence>
<name>A0A507QW84_MONPU</name>
<dbReference type="Pfam" id="PF03992">
    <property type="entry name" value="ABM"/>
    <property type="match status" value="1"/>
</dbReference>
<keyword evidence="3" id="KW-1185">Reference proteome</keyword>
<accession>A0A507QW84</accession>